<evidence type="ECO:0000256" key="1">
    <source>
        <dbReference type="ARBA" id="ARBA00004123"/>
    </source>
</evidence>
<feature type="domain" description="Chromo" evidence="4">
    <location>
        <begin position="33"/>
        <end position="93"/>
    </location>
</feature>
<reference evidence="5" key="1">
    <citation type="submission" date="2022-01" db="EMBL/GenBank/DDBJ databases">
        <title>Genome Sequence Resource for Two Populations of Ditylenchus destructor, the Migratory Endoparasitic Phytonematode.</title>
        <authorList>
            <person name="Zhang H."/>
            <person name="Lin R."/>
            <person name="Xie B."/>
        </authorList>
    </citation>
    <scope>NUCLEOTIDE SEQUENCE</scope>
    <source>
        <strain evidence="5">BazhouSP</strain>
    </source>
</reference>
<evidence type="ECO:0000313" key="5">
    <source>
        <dbReference type="EMBL" id="KAI1725440.1"/>
    </source>
</evidence>
<evidence type="ECO:0000259" key="4">
    <source>
        <dbReference type="PROSITE" id="PS50013"/>
    </source>
</evidence>
<name>A0AAD4NGQ0_9BILA</name>
<feature type="compositionally biased region" description="Low complexity" evidence="3">
    <location>
        <begin position="1"/>
        <end position="17"/>
    </location>
</feature>
<dbReference type="InterPro" id="IPR000953">
    <property type="entry name" value="Chromo/chromo_shadow_dom"/>
</dbReference>
<comment type="caution">
    <text evidence="5">The sequence shown here is derived from an EMBL/GenBank/DDBJ whole genome shotgun (WGS) entry which is preliminary data.</text>
</comment>
<keyword evidence="2" id="KW-0539">Nucleus</keyword>
<dbReference type="SUPFAM" id="SSF54160">
    <property type="entry name" value="Chromo domain-like"/>
    <property type="match status" value="1"/>
</dbReference>
<feature type="compositionally biased region" description="Polar residues" evidence="3">
    <location>
        <begin position="110"/>
        <end position="126"/>
    </location>
</feature>
<accession>A0AAD4NGQ0</accession>
<dbReference type="InterPro" id="IPR023780">
    <property type="entry name" value="Chromo_domain"/>
</dbReference>
<dbReference type="Proteomes" id="UP001201812">
    <property type="component" value="Unassembled WGS sequence"/>
</dbReference>
<comment type="subcellular location">
    <subcellularLocation>
        <location evidence="1">Nucleus</location>
    </subcellularLocation>
</comment>
<protein>
    <submittedName>
        <fullName evidence="5">Chromo (CHRromatin organization MOdifier) domain-containing protein</fullName>
    </submittedName>
</protein>
<feature type="compositionally biased region" description="Polar residues" evidence="3">
    <location>
        <begin position="158"/>
        <end position="178"/>
    </location>
</feature>
<feature type="region of interest" description="Disordered" evidence="3">
    <location>
        <begin position="1"/>
        <end position="34"/>
    </location>
</feature>
<keyword evidence="6" id="KW-1185">Reference proteome</keyword>
<dbReference type="InterPro" id="IPR051219">
    <property type="entry name" value="Heterochromatin_chromo-domain"/>
</dbReference>
<proteinExistence type="predicted"/>
<dbReference type="Pfam" id="PF00385">
    <property type="entry name" value="Chromo"/>
    <property type="match status" value="1"/>
</dbReference>
<gene>
    <name evidence="5" type="ORF">DdX_02098</name>
</gene>
<dbReference type="AlphaFoldDB" id="A0AAD4NGQ0"/>
<dbReference type="PANTHER" id="PTHR22812">
    <property type="entry name" value="CHROMOBOX PROTEIN"/>
    <property type="match status" value="1"/>
</dbReference>
<dbReference type="PROSITE" id="PS50013">
    <property type="entry name" value="CHROMO_2"/>
    <property type="match status" value="1"/>
</dbReference>
<dbReference type="InterPro" id="IPR016197">
    <property type="entry name" value="Chromo-like_dom_sf"/>
</dbReference>
<evidence type="ECO:0000256" key="2">
    <source>
        <dbReference type="ARBA" id="ARBA00023242"/>
    </source>
</evidence>
<dbReference type="GO" id="GO:0005634">
    <property type="term" value="C:nucleus"/>
    <property type="evidence" value="ECO:0007669"/>
    <property type="project" value="UniProtKB-SubCell"/>
</dbReference>
<feature type="compositionally biased region" description="Basic and acidic residues" evidence="3">
    <location>
        <begin position="83"/>
        <end position="100"/>
    </location>
</feature>
<evidence type="ECO:0000313" key="6">
    <source>
        <dbReference type="Proteomes" id="UP001201812"/>
    </source>
</evidence>
<organism evidence="5 6">
    <name type="scientific">Ditylenchus destructor</name>
    <dbReference type="NCBI Taxonomy" id="166010"/>
    <lineage>
        <taxon>Eukaryota</taxon>
        <taxon>Metazoa</taxon>
        <taxon>Ecdysozoa</taxon>
        <taxon>Nematoda</taxon>
        <taxon>Chromadorea</taxon>
        <taxon>Rhabditida</taxon>
        <taxon>Tylenchina</taxon>
        <taxon>Tylenchomorpha</taxon>
        <taxon>Sphaerularioidea</taxon>
        <taxon>Anguinidae</taxon>
        <taxon>Anguininae</taxon>
        <taxon>Ditylenchus</taxon>
    </lineage>
</organism>
<evidence type="ECO:0000256" key="3">
    <source>
        <dbReference type="SAM" id="MobiDB-lite"/>
    </source>
</evidence>
<sequence>MSASSKSSFTAKSPTPSLTMANEDASDDKSETYSVERIVDKRKNKAGKIEYLVKWVAFDNPDDNTWEPLENLNCKDLIKQFEQERENGISGEATEKEKTQHRLRGKSVMKPQTSAPNELAKSSTKALTKVEEDPEEEVPESSPKQCTDLIQEYHESKTQSSKLRSASGSKRSSTTAASSVIPKRPQLAKPDTPVASTSSTRRSKVNGAGHDTPKPVSIMEVQRAKNKGKPIAHVLMSDSEEVYMNTSELGKENPDLLISYYEQYLHLYP</sequence>
<dbReference type="CDD" id="cd00024">
    <property type="entry name" value="CD_CSD"/>
    <property type="match status" value="1"/>
</dbReference>
<feature type="region of interest" description="Disordered" evidence="3">
    <location>
        <begin position="83"/>
        <end position="216"/>
    </location>
</feature>
<dbReference type="EMBL" id="JAKKPZ010000002">
    <property type="protein sequence ID" value="KAI1725440.1"/>
    <property type="molecule type" value="Genomic_DNA"/>
</dbReference>
<dbReference type="SMART" id="SM00298">
    <property type="entry name" value="CHROMO"/>
    <property type="match status" value="1"/>
</dbReference>
<dbReference type="Gene3D" id="2.40.50.40">
    <property type="match status" value="1"/>
</dbReference>